<dbReference type="EMBL" id="UASS01000036">
    <property type="protein sequence ID" value="SPX62096.1"/>
    <property type="molecule type" value="Genomic_DNA"/>
</dbReference>
<reference evidence="6 7" key="1">
    <citation type="submission" date="2018-06" db="EMBL/GenBank/DDBJ databases">
        <authorList>
            <consortium name="Pathogen Informatics"/>
            <person name="Doyle S."/>
        </authorList>
    </citation>
    <scope>NUCLEOTIDE SEQUENCE [LARGE SCALE GENOMIC DNA]</scope>
    <source>
        <strain evidence="6 7">NCTC12022</strain>
    </source>
</reference>
<dbReference type="Proteomes" id="UP000251942">
    <property type="component" value="Unassembled WGS sequence"/>
</dbReference>
<evidence type="ECO:0000256" key="1">
    <source>
        <dbReference type="ARBA" id="ARBA00009402"/>
    </source>
</evidence>
<evidence type="ECO:0000256" key="2">
    <source>
        <dbReference type="ARBA" id="ARBA00022578"/>
    </source>
</evidence>
<dbReference type="InterPro" id="IPR002513">
    <property type="entry name" value="Tn3_Tnp_DDE_dom"/>
</dbReference>
<dbReference type="NCBIfam" id="NF033527">
    <property type="entry name" value="transpos_Tn3"/>
    <property type="match status" value="1"/>
</dbReference>
<evidence type="ECO:0000313" key="7">
    <source>
        <dbReference type="Proteomes" id="UP000251942"/>
    </source>
</evidence>
<comment type="similarity">
    <text evidence="1">Belongs to the transposase 7 family.</text>
</comment>
<dbReference type="GO" id="GO:0006313">
    <property type="term" value="P:DNA transposition"/>
    <property type="evidence" value="ECO:0007669"/>
    <property type="project" value="InterPro"/>
</dbReference>
<feature type="domain" description="Tn3 transposase DDE" evidence="5">
    <location>
        <begin position="515"/>
        <end position="907"/>
    </location>
</feature>
<evidence type="ECO:0000313" key="6">
    <source>
        <dbReference type="EMBL" id="SPX62096.1"/>
    </source>
</evidence>
<keyword evidence="3" id="KW-0238">DNA-binding</keyword>
<evidence type="ECO:0000256" key="3">
    <source>
        <dbReference type="ARBA" id="ARBA00023125"/>
    </source>
</evidence>
<sequence length="946" mass="110814">MQEYFPEHMFSIQRPSPSINIMRNATQLPRILVTSYGQKNLSHYCVKKPKKIIYRDVSPQFIVIELLGFMREKKIMRPGYTTLQAIVSNALNAERKRLGTIIHESLTEADKSALQKLLFEKETETLSGLADLKQDAKDFKPRMISAERDKLISIKPLYLLAKSLLSKLKLSQQNLQYYASLVDYYTVYDLRKKLKSDQTYLYLVCYIHQRYLKLDDNLMDAFCFQLKECEMEIKEKAQDAYSEYAISKQSELAVMKKLVKLYVKQELSDEIRFGEVRREAFAIMPEEELRNKVLHDDDKELKLIDFYWKMVDKHFHRFKLQLRPLMMAIDFSSTAADSPWLKTITWLKELFGANKTIKKYPITACPEKTRPKRLQKFLFDTNAKGEQKFHGDRYEFWIYRQMKKRLKAGELYLADSVHHRSLQQEISSANEKGALVEPLDIPALRDPIKKLLDDRIAELHTEWLRFNSDFMQGKLKHLNYDEKTNTIHLKKSRAEGDEEHQDRFYDQLPLCDITDVLRFVNERCRYSSIFTHIQPRYGKVYVDENSLNAVIIAQAFNNGNLNMAEISDIPYDRLLDIYQSRMRLQTLKRANDIIGDDIAQMPIFPYYSLDMAILYGGVDGQKYEVEKPTLKARRSKKYFKRGKGVVAYTLLVNHIPLQTELIGAHEHESYFAFDIWYNNTSSIMPSSITGDMHIINKTNFAIMDWFGGRLCPRFTNLQSQLKHLYCGDDLDQYNDWLIKPVGKIDRQLIEDEWPNIVPIIKALGLKEITQSILVKKLCTYTTDNRTRKAILEYDKLIRSIYTLKYLQDRKLQRDIHRSQNRVESYHQLRAAIATAYGKKQLSGKGDREIEISNQCGRLIANAIIHYNSAILSKLKQKYETEGDERALSMLKKISPIAWQHIHFQGHFIFTDDKIINLDEIIGKVLLRRLRKSKVTKNRPEISEVCG</sequence>
<evidence type="ECO:0000256" key="4">
    <source>
        <dbReference type="ARBA" id="ARBA00023172"/>
    </source>
</evidence>
<accession>A0A2X1QVF2</accession>
<dbReference type="GO" id="GO:0004803">
    <property type="term" value="F:transposase activity"/>
    <property type="evidence" value="ECO:0007669"/>
    <property type="project" value="InterPro"/>
</dbReference>
<dbReference type="AlphaFoldDB" id="A0A2X1QVF2"/>
<evidence type="ECO:0000259" key="5">
    <source>
        <dbReference type="Pfam" id="PF01526"/>
    </source>
</evidence>
<name>A0A2X1QVF2_9GAMM</name>
<gene>
    <name evidence="6" type="ORF">NCTC12022_02853</name>
</gene>
<keyword evidence="4" id="KW-0233">DNA recombination</keyword>
<keyword evidence="2" id="KW-0815">Transposition</keyword>
<proteinExistence type="inferred from homology"/>
<organism evidence="6 7">
    <name type="scientific">Legionella feeleii</name>
    <dbReference type="NCBI Taxonomy" id="453"/>
    <lineage>
        <taxon>Bacteria</taxon>
        <taxon>Pseudomonadati</taxon>
        <taxon>Pseudomonadota</taxon>
        <taxon>Gammaproteobacteria</taxon>
        <taxon>Legionellales</taxon>
        <taxon>Legionellaceae</taxon>
        <taxon>Legionella</taxon>
    </lineage>
</organism>
<dbReference type="GO" id="GO:0003677">
    <property type="term" value="F:DNA binding"/>
    <property type="evidence" value="ECO:0007669"/>
    <property type="project" value="UniProtKB-KW"/>
</dbReference>
<dbReference type="Pfam" id="PF01526">
    <property type="entry name" value="DDE_Tnp_Tn3"/>
    <property type="match status" value="1"/>
</dbReference>
<dbReference type="InterPro" id="IPR047653">
    <property type="entry name" value="Tn3-like_transpos"/>
</dbReference>
<protein>
    <submittedName>
        <fullName evidence="6">Transposase Tn3 family protein</fullName>
    </submittedName>
</protein>